<dbReference type="AlphaFoldDB" id="A0AAE5RY57"/>
<sequence length="63" mass="7502">MKDFYVTKYTFEKLANSEKLRTEFFEGMDWLIRSARDKGFTDAALSHAKVKKRLQEELELIIN</sequence>
<dbReference type="Proteomes" id="UP000237447">
    <property type="component" value="Unassembled WGS sequence"/>
</dbReference>
<proteinExistence type="predicted"/>
<reference evidence="1 2" key="1">
    <citation type="journal article" date="2018" name="Syst. Appl. Microbiol.">
        <title>Agrobacterium rosae sp. nov., isolated from galls on different agricultural crops.</title>
        <authorList>
            <person name="Kuzmanovic N."/>
            <person name="Pulawska J."/>
            <person name="Smalla K."/>
            <person name="Nesme X."/>
        </authorList>
    </citation>
    <scope>NUCLEOTIDE SEQUENCE [LARGE SCALE GENOMIC DNA]</scope>
    <source>
        <strain evidence="1 2">NCPPB 1650</strain>
    </source>
</reference>
<evidence type="ECO:0000313" key="1">
    <source>
        <dbReference type="EMBL" id="POO51809.1"/>
    </source>
</evidence>
<comment type="caution">
    <text evidence="1">The sequence shown here is derived from an EMBL/GenBank/DDBJ whole genome shotgun (WGS) entry which is preliminary data.</text>
</comment>
<protein>
    <submittedName>
        <fullName evidence="1">Uncharacterized protein</fullName>
    </submittedName>
</protein>
<gene>
    <name evidence="1" type="ORF">CPJ18_09985</name>
</gene>
<evidence type="ECO:0000313" key="2">
    <source>
        <dbReference type="Proteomes" id="UP000237447"/>
    </source>
</evidence>
<name>A0AAE5RY57_9HYPH</name>
<organism evidence="1 2">
    <name type="scientific">Agrobacterium rosae</name>
    <dbReference type="NCBI Taxonomy" id="1972867"/>
    <lineage>
        <taxon>Bacteria</taxon>
        <taxon>Pseudomonadati</taxon>
        <taxon>Pseudomonadota</taxon>
        <taxon>Alphaproteobacteria</taxon>
        <taxon>Hyphomicrobiales</taxon>
        <taxon>Rhizobiaceae</taxon>
        <taxon>Rhizobium/Agrobacterium group</taxon>
        <taxon>Agrobacterium</taxon>
    </lineage>
</organism>
<accession>A0AAE5RY57</accession>
<dbReference type="EMBL" id="NXEJ01000005">
    <property type="protein sequence ID" value="POO51809.1"/>
    <property type="molecule type" value="Genomic_DNA"/>
</dbReference>